<evidence type="ECO:0000313" key="3">
    <source>
        <dbReference type="EMBL" id="OGG95056.1"/>
    </source>
</evidence>
<protein>
    <recommendedName>
        <fullName evidence="2">DJ-1/PfpI domain-containing protein</fullName>
    </recommendedName>
</protein>
<dbReference type="GO" id="GO:0005737">
    <property type="term" value="C:cytoplasm"/>
    <property type="evidence" value="ECO:0007669"/>
    <property type="project" value="UniProtKB-ARBA"/>
</dbReference>
<dbReference type="CDD" id="cd03135">
    <property type="entry name" value="GATase1_DJ-1"/>
    <property type="match status" value="1"/>
</dbReference>
<dbReference type="Gene3D" id="3.40.50.880">
    <property type="match status" value="1"/>
</dbReference>
<dbReference type="EMBL" id="MFNE01000028">
    <property type="protein sequence ID" value="OGG95056.1"/>
    <property type="molecule type" value="Genomic_DNA"/>
</dbReference>
<evidence type="ECO:0000256" key="1">
    <source>
        <dbReference type="ARBA" id="ARBA00022737"/>
    </source>
</evidence>
<reference evidence="3 4" key="1">
    <citation type="journal article" date="2016" name="Nat. Commun.">
        <title>Thousands of microbial genomes shed light on interconnected biogeochemical processes in an aquifer system.</title>
        <authorList>
            <person name="Anantharaman K."/>
            <person name="Brown C.T."/>
            <person name="Hug L.A."/>
            <person name="Sharon I."/>
            <person name="Castelle C.J."/>
            <person name="Probst A.J."/>
            <person name="Thomas B.C."/>
            <person name="Singh A."/>
            <person name="Wilkins M.J."/>
            <person name="Karaoz U."/>
            <person name="Brodie E.L."/>
            <person name="Williams K.H."/>
            <person name="Hubbard S.S."/>
            <person name="Banfield J.F."/>
        </authorList>
    </citation>
    <scope>NUCLEOTIDE SEQUENCE [LARGE SCALE GENOMIC DNA]</scope>
</reference>
<comment type="caution">
    <text evidence="3">The sequence shown here is derived from an EMBL/GenBank/DDBJ whole genome shotgun (WGS) entry which is preliminary data.</text>
</comment>
<dbReference type="InterPro" id="IPR002818">
    <property type="entry name" value="DJ-1/PfpI"/>
</dbReference>
<dbReference type="FunFam" id="3.40.50.880:FF:000015">
    <property type="entry name" value="Protein DJ-1 homolog C"/>
    <property type="match status" value="1"/>
</dbReference>
<dbReference type="SUPFAM" id="SSF52317">
    <property type="entry name" value="Class I glutamine amidotransferase-like"/>
    <property type="match status" value="1"/>
</dbReference>
<dbReference type="InterPro" id="IPR029062">
    <property type="entry name" value="Class_I_gatase-like"/>
</dbReference>
<dbReference type="AlphaFoldDB" id="A0A1F6GAB8"/>
<feature type="domain" description="DJ-1/PfpI" evidence="2">
    <location>
        <begin position="3"/>
        <end position="164"/>
    </location>
</feature>
<dbReference type="Proteomes" id="UP000178449">
    <property type="component" value="Unassembled WGS sequence"/>
</dbReference>
<keyword evidence="1" id="KW-0677">Repeat</keyword>
<organism evidence="3 4">
    <name type="scientific">Candidatus Lambdaproteobacteria bacterium RIFOXYD2_FULL_50_16</name>
    <dbReference type="NCBI Taxonomy" id="1817772"/>
    <lineage>
        <taxon>Bacteria</taxon>
        <taxon>Pseudomonadati</taxon>
        <taxon>Pseudomonadota</taxon>
        <taxon>Candidatus Lambdaproteobacteria</taxon>
    </lineage>
</organism>
<sequence length="181" mass="19421">MGKKVLVPIADGIEELETVALCDILTRGGAKVTTASVERNRQVTASRGFKLVADRLIEQVVEEDWELIVLPGGVGGARALSRCTLLVDLLKTQADLGKKYGAICASPALVLARHGLLAGKEATCYPSFGHHLTKRNIQKVVIDQNCATSQGPGTAIEFGLSLVEWLYGPDRRRQVAQGMLA</sequence>
<dbReference type="STRING" id="1817772.A2527_12565"/>
<dbReference type="InterPro" id="IPR050325">
    <property type="entry name" value="Prot/Nucl_acid_deglycase"/>
</dbReference>
<evidence type="ECO:0000259" key="2">
    <source>
        <dbReference type="Pfam" id="PF01965"/>
    </source>
</evidence>
<name>A0A1F6GAB8_9PROT</name>
<evidence type="ECO:0000313" key="4">
    <source>
        <dbReference type="Proteomes" id="UP000178449"/>
    </source>
</evidence>
<proteinExistence type="predicted"/>
<dbReference type="GO" id="GO:1903189">
    <property type="term" value="P:glyoxal metabolic process"/>
    <property type="evidence" value="ECO:0007669"/>
    <property type="project" value="TreeGrafter"/>
</dbReference>
<dbReference type="NCBIfam" id="TIGR01383">
    <property type="entry name" value="not_thiJ"/>
    <property type="match status" value="1"/>
</dbReference>
<accession>A0A1F6GAB8</accession>
<gene>
    <name evidence="3" type="ORF">A2527_12565</name>
</gene>
<dbReference type="Pfam" id="PF01965">
    <property type="entry name" value="DJ-1_PfpI"/>
    <property type="match status" value="1"/>
</dbReference>
<dbReference type="InterPro" id="IPR006287">
    <property type="entry name" value="DJ-1"/>
</dbReference>
<dbReference type="PANTHER" id="PTHR48094">
    <property type="entry name" value="PROTEIN/NUCLEIC ACID DEGLYCASE DJ-1-RELATED"/>
    <property type="match status" value="1"/>
</dbReference>
<dbReference type="PANTHER" id="PTHR48094:SF12">
    <property type="entry name" value="PARKINSON DISEASE PROTEIN 7 HOMOLOG"/>
    <property type="match status" value="1"/>
</dbReference>